<feature type="compositionally biased region" description="Pro residues" evidence="2">
    <location>
        <begin position="690"/>
        <end position="757"/>
    </location>
</feature>
<organism evidence="3">
    <name type="scientific">Cladocopium goreaui</name>
    <dbReference type="NCBI Taxonomy" id="2562237"/>
    <lineage>
        <taxon>Eukaryota</taxon>
        <taxon>Sar</taxon>
        <taxon>Alveolata</taxon>
        <taxon>Dinophyceae</taxon>
        <taxon>Suessiales</taxon>
        <taxon>Symbiodiniaceae</taxon>
        <taxon>Cladocopium</taxon>
    </lineage>
</organism>
<feature type="compositionally biased region" description="Basic and acidic residues" evidence="2">
    <location>
        <begin position="938"/>
        <end position="958"/>
    </location>
</feature>
<feature type="compositionally biased region" description="Low complexity" evidence="2">
    <location>
        <begin position="550"/>
        <end position="562"/>
    </location>
</feature>
<feature type="compositionally biased region" description="Basic and acidic residues" evidence="2">
    <location>
        <begin position="296"/>
        <end position="306"/>
    </location>
</feature>
<feature type="compositionally biased region" description="Low complexity" evidence="2">
    <location>
        <begin position="231"/>
        <end position="254"/>
    </location>
</feature>
<keyword evidence="1" id="KW-0945">Host-virus interaction</keyword>
<accession>A0A9P1FQ15</accession>
<dbReference type="PRINTS" id="PR01217">
    <property type="entry name" value="PRICHEXTENSN"/>
</dbReference>
<gene>
    <name evidence="3" type="ORF">C1SCF055_LOCUS11731</name>
</gene>
<feature type="compositionally biased region" description="Polar residues" evidence="2">
    <location>
        <begin position="572"/>
        <end position="600"/>
    </location>
</feature>
<reference evidence="4" key="2">
    <citation type="submission" date="2024-04" db="EMBL/GenBank/DDBJ databases">
        <authorList>
            <person name="Chen Y."/>
            <person name="Shah S."/>
            <person name="Dougan E. K."/>
            <person name="Thang M."/>
            <person name="Chan C."/>
        </authorList>
    </citation>
    <scope>NUCLEOTIDE SEQUENCE [LARGE SCALE GENOMIC DNA]</scope>
</reference>
<feature type="compositionally biased region" description="Acidic residues" evidence="2">
    <location>
        <begin position="919"/>
        <end position="934"/>
    </location>
</feature>
<evidence type="ECO:0000313" key="3">
    <source>
        <dbReference type="EMBL" id="CAI3984183.1"/>
    </source>
</evidence>
<dbReference type="PANTHER" id="PTHR13037">
    <property type="entry name" value="FORMIN"/>
    <property type="match status" value="1"/>
</dbReference>
<evidence type="ECO:0000256" key="2">
    <source>
        <dbReference type="SAM" id="MobiDB-lite"/>
    </source>
</evidence>
<feature type="non-terminal residue" evidence="3">
    <location>
        <position position="1"/>
    </location>
</feature>
<dbReference type="EMBL" id="CAMXCT020000868">
    <property type="protein sequence ID" value="CAL1137558.1"/>
    <property type="molecule type" value="Genomic_DNA"/>
</dbReference>
<reference evidence="3" key="1">
    <citation type="submission" date="2022-10" db="EMBL/GenBank/DDBJ databases">
        <authorList>
            <person name="Chen Y."/>
            <person name="Dougan E. K."/>
            <person name="Chan C."/>
            <person name="Rhodes N."/>
            <person name="Thang M."/>
        </authorList>
    </citation>
    <scope>NUCLEOTIDE SEQUENCE</scope>
</reference>
<dbReference type="Proteomes" id="UP001152797">
    <property type="component" value="Unassembled WGS sequence"/>
</dbReference>
<sequence>EFLKTFCEDEGFISKRRKVLRLRAGLREDDIRLALNPVPKFRFIILEGKRATISEREVQSDHNFELILGYLASFAHDLPRRKELEENNLLTPDGKRVASRGRGMSDKKSEKVKEGNPDEVDTQPIGDAMPVAEALEEDMQSDLEGNADEKVSKATFKDRQPLAELPDLPTDLMKQVDKSLADSAQDEAEMNSEFLKGQKALRQLEKEAQMEIEDPDRHFAEEDETGKRDASTAAAASSKPAVAKATGQTGVAEGDGAGEEPGDVEIASTGEPEGKDEQKDKGEASSMAAKDGEEDPAVRQKEVESEAKKAMVTVNLTMLRQLVNDPQLRYPPDDELLVQKWLVVSRSSSASFYVKDVTKDTIRAVQEGTGLSDIQALFNRLHLLDYVAQNAAAEESYRVWTLDNMQMGSPWTSGSVQRMLVDHRTTPFFLDAFYGLLQNCPVSSRSFDPASAEPALRAWLESLKCKLTDKDKARILKAKENKSKAPYRWRHAGFAPVRAASPSAATVHYSADELEAMLEETHAIFTPPDRKRFGKKRASNGQPSEKLKSQTAAEDQTTAEQAPPGDAPPAPSNSTQANPPEQAVPTPSQVGSDADSTAPQKLTAAKSLAAPKVKSNHDAGAGTAHPHIKQEQPDRSAKSEALATKEPTSAVRERHVATAAAQNLRRPSPHQQLGTPVAERASSSNQQAPTPTPSDPPQPNGPEHNPPPTVLPQDNPPSQTPQHNPPSEPPQANPPPSQTSPPANPPANPPVVNPPEPNQAQLATTQQPHQSQQMTPSGTTQSRRRRQRTLQEKANHARFMRFTRHIKSSGKLQVLMEEWMATAGDWRESKLYQRMTAKKTERKHGARVWLTRAQLLMKYGSQEIVEEIVTAKLSDPELKESHTKPHPDAPQSEVLRLFLVWDSEGIAESEDKILEEIFESVDADDGDNDTDDDSGSSGDDREKGKREKEELKEKEKAEKEILTKGKKAPMINLCRPAMLRQAIEGELAQFRHKLVRLRDRLQRQVDNQDVTNLETLIADAEALESQFKDFLSRASLKCSDDEAMSGMLANSIDEISGGGSTVGKEMRSLKAHVADSKNRITHHMTNRLGSVCGKNAARDWWRCMKDGPAIETVQVPIKYTDVDDGIEKFKMEDWPFIDPHSIADFLFERAGLRIPSVNLQEYWQHHARFGEPWAVDVPFDCLPLGSWWQWYQNTRLGIISQFKFSLGMKLARAYKRFKEWRFMARFLGKCERAGRYLTEEESRSIFEDGYQFLKIYKSLTCSIDMLLKDWPES</sequence>
<feature type="compositionally biased region" description="Basic and acidic residues" evidence="2">
    <location>
        <begin position="202"/>
        <end position="230"/>
    </location>
</feature>
<feature type="region of interest" description="Disordered" evidence="2">
    <location>
        <begin position="525"/>
        <end position="796"/>
    </location>
</feature>
<evidence type="ECO:0000313" key="4">
    <source>
        <dbReference type="EMBL" id="CAL1137558.1"/>
    </source>
</evidence>
<name>A0A9P1FQ15_9DINO</name>
<proteinExistence type="predicted"/>
<dbReference type="AlphaFoldDB" id="A0A9P1FQ15"/>
<comment type="caution">
    <text evidence="3">The sequence shown here is derived from an EMBL/GenBank/DDBJ whole genome shotgun (WGS) entry which is preliminary data.</text>
</comment>
<evidence type="ECO:0000256" key="1">
    <source>
        <dbReference type="ARBA" id="ARBA00022581"/>
    </source>
</evidence>
<feature type="compositionally biased region" description="Polar residues" evidence="2">
    <location>
        <begin position="762"/>
        <end position="778"/>
    </location>
</feature>
<evidence type="ECO:0000313" key="5">
    <source>
        <dbReference type="Proteomes" id="UP001152797"/>
    </source>
</evidence>
<dbReference type="EMBL" id="CAMXCT030000868">
    <property type="protein sequence ID" value="CAL4771495.1"/>
    <property type="molecule type" value="Genomic_DNA"/>
</dbReference>
<feature type="region of interest" description="Disordered" evidence="2">
    <location>
        <begin position="139"/>
        <end position="306"/>
    </location>
</feature>
<feature type="non-terminal residue" evidence="3">
    <location>
        <position position="1273"/>
    </location>
</feature>
<protein>
    <submittedName>
        <fullName evidence="3">Uncharacterized protein</fullName>
    </submittedName>
</protein>
<feature type="compositionally biased region" description="Basic and acidic residues" evidence="2">
    <location>
        <begin position="272"/>
        <end position="283"/>
    </location>
</feature>
<dbReference type="PANTHER" id="PTHR13037:SF24">
    <property type="entry name" value="POLYCOMB PROTEIN PCL-RELATED"/>
    <property type="match status" value="1"/>
</dbReference>
<keyword evidence="5" id="KW-1185">Reference proteome</keyword>
<feature type="compositionally biased region" description="Basic and acidic residues" evidence="2">
    <location>
        <begin position="628"/>
        <end position="638"/>
    </location>
</feature>
<feature type="compositionally biased region" description="Basic and acidic residues" evidence="2">
    <location>
        <begin position="103"/>
        <end position="116"/>
    </location>
</feature>
<feature type="compositionally biased region" description="Basic and acidic residues" evidence="2">
    <location>
        <begin position="147"/>
        <end position="161"/>
    </location>
</feature>
<dbReference type="EMBL" id="CAMXCT010000868">
    <property type="protein sequence ID" value="CAI3984183.1"/>
    <property type="molecule type" value="Genomic_DNA"/>
</dbReference>
<feature type="region of interest" description="Disordered" evidence="2">
    <location>
        <begin position="85"/>
        <end position="125"/>
    </location>
</feature>
<feature type="region of interest" description="Disordered" evidence="2">
    <location>
        <begin position="919"/>
        <end position="958"/>
    </location>
</feature>